<dbReference type="GO" id="GO:0019991">
    <property type="term" value="P:septate junction assembly"/>
    <property type="evidence" value="ECO:0007669"/>
    <property type="project" value="UniProtKB-ARBA"/>
</dbReference>
<dbReference type="InterPro" id="IPR016186">
    <property type="entry name" value="C-type_lectin-like/link_sf"/>
</dbReference>
<evidence type="ECO:0000256" key="4">
    <source>
        <dbReference type="ARBA" id="ARBA00022622"/>
    </source>
</evidence>
<dbReference type="InterPro" id="IPR016187">
    <property type="entry name" value="CTDL_fold"/>
</dbReference>
<dbReference type="Pfam" id="PF13927">
    <property type="entry name" value="Ig_3"/>
    <property type="match status" value="3"/>
</dbReference>
<dbReference type="Pfam" id="PF00041">
    <property type="entry name" value="fn3"/>
    <property type="match status" value="3"/>
</dbReference>
<feature type="domain" description="Fibronectin type-III" evidence="18">
    <location>
        <begin position="779"/>
        <end position="881"/>
    </location>
</feature>
<evidence type="ECO:0000256" key="11">
    <source>
        <dbReference type="ARBA" id="ARBA00023180"/>
    </source>
</evidence>
<keyword evidence="10" id="KW-1015">Disulfide bond</keyword>
<dbReference type="InterPro" id="IPR001304">
    <property type="entry name" value="C-type_lectin-like"/>
</dbReference>
<keyword evidence="12" id="KW-0449">Lipoprotein</keyword>
<dbReference type="InterPro" id="IPR003598">
    <property type="entry name" value="Ig_sub2"/>
</dbReference>
<dbReference type="GO" id="GO:0098609">
    <property type="term" value="P:cell-cell adhesion"/>
    <property type="evidence" value="ECO:0007669"/>
    <property type="project" value="UniProtKB-ARBA"/>
</dbReference>
<keyword evidence="9 15" id="KW-0472">Membrane</keyword>
<dbReference type="FunFam" id="2.60.40.10:FF:000064">
    <property type="entry name" value="Contactin 1"/>
    <property type="match status" value="1"/>
</dbReference>
<protein>
    <recommendedName>
        <fullName evidence="21">Contactin</fullName>
    </recommendedName>
</protein>
<dbReference type="FunFam" id="2.60.40.10:FF:000052">
    <property type="entry name" value="Contactin 1"/>
    <property type="match status" value="1"/>
</dbReference>
<evidence type="ECO:0000256" key="13">
    <source>
        <dbReference type="ARBA" id="ARBA00023319"/>
    </source>
</evidence>
<feature type="domain" description="Ig-like" evidence="17">
    <location>
        <begin position="681"/>
        <end position="772"/>
    </location>
</feature>
<dbReference type="GO" id="GO:0060857">
    <property type="term" value="P:establishment of glial blood-brain barrier"/>
    <property type="evidence" value="ECO:0007669"/>
    <property type="project" value="UniProtKB-ARBA"/>
</dbReference>
<dbReference type="InterPro" id="IPR036179">
    <property type="entry name" value="Ig-like_dom_sf"/>
</dbReference>
<keyword evidence="13" id="KW-0393">Immunoglobulin domain</keyword>
<dbReference type="AlphaFoldDB" id="A0A8I6S8X6"/>
<dbReference type="InterPro" id="IPR036116">
    <property type="entry name" value="FN3_sf"/>
</dbReference>
<dbReference type="PANTHER" id="PTHR44170">
    <property type="entry name" value="PROTEIN SIDEKICK"/>
    <property type="match status" value="1"/>
</dbReference>
<keyword evidence="5 16" id="KW-0732">Signal</keyword>
<proteinExistence type="inferred from homology"/>
<dbReference type="SMART" id="SM00034">
    <property type="entry name" value="CLECT"/>
    <property type="match status" value="1"/>
</dbReference>
<dbReference type="GO" id="GO:0005886">
    <property type="term" value="C:plasma membrane"/>
    <property type="evidence" value="ECO:0007669"/>
    <property type="project" value="UniProtKB-SubCell"/>
</dbReference>
<sequence length="1220" mass="138921">MKVVLVLFLAFFPVFLCQKYNSDPQEWKCPRHWYQFQSSCYRFIKSPLRSRNDARKNCQAYEADLVSISSSEEHGFLVHQLLWQDPQHRRWYVGGRQQSPDYWVNDGDGTNMADLENAFFISTDYVSVQKEYLTYRFSNEIKRWGFEPVMGDEPLLYICEVPVTKLHYLVVDDRTHEYGIDVVDPEKVPVGPHFIKQPENIVYDTAKISTNSYVTLSCLANGYPTPTYEWFKEKPELVKSVFQKLDPLKNSKYTISGGSLIIHQPDQTLDRGNYHCKASNKYGSIISETVELAFGSIGEFNLKRSAESGQENWGKTMFCDPPPHYTDVKYYWARDYFPNFVEEDKRVFVSYDGALYFSALENIDKGNYSCNVQSKVSDTGRNGPFFHLNVISNSNFQQLKFPNNFPKAFPEAPVAGKEVRLECIVYGYPIPSYNWTRRGSVLPKQAQFQSYNRVLIIPNVQVEDQGEYVCRVYNDRSEIENSVHLTIQAEPNFTIPLTDKHLDNHGDLTWTCEAFGIPDVTYSWWKNGEPLDEDHLSDLDKERYIIQDNVLTIKYLDLERDPGMYQCQAKNVLKTALSSAQLRVLSFAPTFKKKPLEPETYAAEGGNITVICNPEAAPRPKFTWKKDNNVIGSGGRRRILDNGNLVISPVSRDDDGLYTCIAQNTYGSDESSGRLIIMKGPTLIEKLPPKITTTTGKNIYLYCSASSEEILDIAYIWTHNGMLIINSYHTNVKVKVEGGQLNIYNVTFSEAGEYECVVKTAVGKISTKTTLTVEGPPGPPGGVQVISTNTVSAVLQWTDGSDHGREVLYYQISGRTQYNQTWTILERSTRGREIDRYNGRKEASVSNLTPYSQYEFRVQAVNALGIGQPSLPSPKYSTLNDKPYKAPEKISGGGGKIGDLIITWEPMPPQHQNGPGIYYKIFWRRHNSSETEFQFEVLNHQGNVGVAVIRIPFEYYYTLYDIKVQAANNFGYGPESNITTIYSAEDMPQVAPQQVYALAYNSTAVNVTWKPIDNTREKVRGKLIGHRLKYWMSKNEESDAVYYLSRSTRPWALIKGLQPNTYYYVKVMAYNSAGEGPESERYLEKTFRNAPQKPPSSVNIFAIDPSTVRVVWRYVQPTNEEEPLIGFKVRVWEVDLDMSTANDTIIYVDSKLEAYVRNLSPGKTYNMRVLAFSNGGDGRMSSPAFTFKMGDDTILRSAASTCTYFASLVVSLLVIFFRPY</sequence>
<keyword evidence="15" id="KW-0812">Transmembrane</keyword>
<dbReference type="Pfam" id="PF07679">
    <property type="entry name" value="I-set"/>
    <property type="match status" value="2"/>
</dbReference>
<dbReference type="InterPro" id="IPR013098">
    <property type="entry name" value="Ig_I-set"/>
</dbReference>
<dbReference type="FunFam" id="2.60.40.10:FF:000047">
    <property type="entry name" value="Contactin 1"/>
    <property type="match status" value="1"/>
</dbReference>
<keyword evidence="6" id="KW-0677">Repeat</keyword>
<dbReference type="GO" id="GO:0021682">
    <property type="term" value="P:nerve maturation"/>
    <property type="evidence" value="ECO:0007669"/>
    <property type="project" value="UniProtKB-ARBA"/>
</dbReference>
<evidence type="ECO:0000256" key="12">
    <source>
        <dbReference type="ARBA" id="ARBA00023288"/>
    </source>
</evidence>
<evidence type="ECO:0000256" key="5">
    <source>
        <dbReference type="ARBA" id="ARBA00022729"/>
    </source>
</evidence>
<evidence type="ECO:0000256" key="16">
    <source>
        <dbReference type="SAM" id="SignalP"/>
    </source>
</evidence>
<feature type="transmembrane region" description="Helical" evidence="15">
    <location>
        <begin position="1198"/>
        <end position="1217"/>
    </location>
</feature>
<evidence type="ECO:0000313" key="20">
    <source>
        <dbReference type="Proteomes" id="UP000494040"/>
    </source>
</evidence>
<evidence type="ECO:0000313" key="19">
    <source>
        <dbReference type="EnsemblMetazoa" id="XP_014255386.1"/>
    </source>
</evidence>
<evidence type="ECO:0000256" key="14">
    <source>
        <dbReference type="ARBA" id="ARBA00060461"/>
    </source>
</evidence>
<dbReference type="OrthoDB" id="3666223at2759"/>
<dbReference type="SUPFAM" id="SSF48726">
    <property type="entry name" value="Immunoglobulin"/>
    <property type="match status" value="6"/>
</dbReference>
<dbReference type="CDD" id="cd00063">
    <property type="entry name" value="FN3"/>
    <property type="match status" value="4"/>
</dbReference>
<evidence type="ECO:0000259" key="18">
    <source>
        <dbReference type="PROSITE" id="PS50853"/>
    </source>
</evidence>
<evidence type="ECO:0000256" key="6">
    <source>
        <dbReference type="ARBA" id="ARBA00022737"/>
    </source>
</evidence>
<feature type="domain" description="Ig-like" evidence="17">
    <location>
        <begin position="491"/>
        <end position="578"/>
    </location>
</feature>
<feature type="domain" description="Fibronectin type-III" evidence="18">
    <location>
        <begin position="886"/>
        <end position="986"/>
    </location>
</feature>
<keyword evidence="3" id="KW-1003">Cell membrane</keyword>
<evidence type="ECO:0000259" key="17">
    <source>
        <dbReference type="PROSITE" id="PS50835"/>
    </source>
</evidence>
<keyword evidence="20" id="KW-1185">Reference proteome</keyword>
<dbReference type="PANTHER" id="PTHR44170:SF6">
    <property type="entry name" value="CONTACTIN"/>
    <property type="match status" value="1"/>
</dbReference>
<feature type="signal peptide" evidence="16">
    <location>
        <begin position="1"/>
        <end position="17"/>
    </location>
</feature>
<dbReference type="InterPro" id="IPR013783">
    <property type="entry name" value="Ig-like_fold"/>
</dbReference>
<dbReference type="KEGG" id="clec:106669973"/>
<evidence type="ECO:0000256" key="3">
    <source>
        <dbReference type="ARBA" id="ARBA00022475"/>
    </source>
</evidence>
<dbReference type="FunFam" id="2.60.40.10:FF:000035">
    <property type="entry name" value="Contactin 1"/>
    <property type="match status" value="1"/>
</dbReference>
<keyword evidence="11" id="KW-0325">Glycoprotein</keyword>
<evidence type="ECO:0000256" key="2">
    <source>
        <dbReference type="ARBA" id="ARBA00009812"/>
    </source>
</evidence>
<dbReference type="InterPro" id="IPR007110">
    <property type="entry name" value="Ig-like_dom"/>
</dbReference>
<keyword evidence="8" id="KW-0965">Cell junction</keyword>
<dbReference type="GO" id="GO:0061343">
    <property type="term" value="P:cell adhesion involved in heart morphogenesis"/>
    <property type="evidence" value="ECO:0007669"/>
    <property type="project" value="UniProtKB-ARBA"/>
</dbReference>
<feature type="domain" description="Fibronectin type-III" evidence="18">
    <location>
        <begin position="1094"/>
        <end position="1192"/>
    </location>
</feature>
<dbReference type="SUPFAM" id="SSF56436">
    <property type="entry name" value="C-type lectin-like"/>
    <property type="match status" value="1"/>
</dbReference>
<dbReference type="SMART" id="SM00409">
    <property type="entry name" value="IG"/>
    <property type="match status" value="5"/>
</dbReference>
<dbReference type="CTD" id="40553"/>
<dbReference type="Gene3D" id="2.60.40.10">
    <property type="entry name" value="Immunoglobulins"/>
    <property type="match status" value="10"/>
</dbReference>
<feature type="domain" description="Ig-like" evidence="17">
    <location>
        <begin position="192"/>
        <end position="293"/>
    </location>
</feature>
<dbReference type="FunFam" id="2.60.40.10:FF:000032">
    <property type="entry name" value="palladin isoform X1"/>
    <property type="match status" value="1"/>
</dbReference>
<evidence type="ECO:0000256" key="7">
    <source>
        <dbReference type="ARBA" id="ARBA00022889"/>
    </source>
</evidence>
<comment type="similarity">
    <text evidence="2">Belongs to the immunoglobulin superfamily. Contactin family.</text>
</comment>
<dbReference type="PROSITE" id="PS50853">
    <property type="entry name" value="FN3"/>
    <property type="match status" value="4"/>
</dbReference>
<keyword evidence="7" id="KW-0130">Cell adhesion</keyword>
<dbReference type="GO" id="GO:0008366">
    <property type="term" value="P:axon ensheathment"/>
    <property type="evidence" value="ECO:0007669"/>
    <property type="project" value="UniProtKB-ARBA"/>
</dbReference>
<feature type="domain" description="Fibronectin type-III" evidence="18">
    <location>
        <begin position="991"/>
        <end position="1093"/>
    </location>
</feature>
<dbReference type="InterPro" id="IPR003961">
    <property type="entry name" value="FN3_dom"/>
</dbReference>
<dbReference type="GO" id="GO:0005918">
    <property type="term" value="C:septate junction"/>
    <property type="evidence" value="ECO:0007669"/>
    <property type="project" value="UniProtKB-SubCell"/>
</dbReference>
<evidence type="ECO:0000256" key="1">
    <source>
        <dbReference type="ARBA" id="ARBA00004609"/>
    </source>
</evidence>
<name>A0A8I6S8X6_CIMLE</name>
<keyword evidence="4" id="KW-0336">GPI-anchor</keyword>
<dbReference type="RefSeq" id="XP_014255386.1">
    <property type="nucleotide sequence ID" value="XM_014399900.2"/>
</dbReference>
<evidence type="ECO:0000256" key="15">
    <source>
        <dbReference type="SAM" id="Phobius"/>
    </source>
</evidence>
<feature type="chain" id="PRO_5035222637" description="Contactin" evidence="16">
    <location>
        <begin position="18"/>
        <end position="1220"/>
    </location>
</feature>
<dbReference type="InterPro" id="IPR003599">
    <property type="entry name" value="Ig_sub"/>
</dbReference>
<evidence type="ECO:0000256" key="8">
    <source>
        <dbReference type="ARBA" id="ARBA00022949"/>
    </source>
</evidence>
<dbReference type="Gene3D" id="3.10.100.10">
    <property type="entry name" value="Mannose-Binding Protein A, subunit A"/>
    <property type="match status" value="1"/>
</dbReference>
<dbReference type="PROSITE" id="PS50835">
    <property type="entry name" value="IG_LIKE"/>
    <property type="match status" value="6"/>
</dbReference>
<feature type="domain" description="Ig-like" evidence="17">
    <location>
        <begin position="589"/>
        <end position="676"/>
    </location>
</feature>
<dbReference type="FunFam" id="2.60.40.10:FF:001529">
    <property type="entry name" value="Cell adhesion molecule"/>
    <property type="match status" value="1"/>
</dbReference>
<feature type="domain" description="Ig-like" evidence="17">
    <location>
        <begin position="406"/>
        <end position="486"/>
    </location>
</feature>
<dbReference type="SUPFAM" id="SSF49265">
    <property type="entry name" value="Fibronectin type III"/>
    <property type="match status" value="2"/>
</dbReference>
<accession>A0A8I6S8X6</accession>
<keyword evidence="15" id="KW-1133">Transmembrane helix</keyword>
<evidence type="ECO:0008006" key="21">
    <source>
        <dbReference type="Google" id="ProtNLM"/>
    </source>
</evidence>
<comment type="subcellular location">
    <subcellularLocation>
        <location evidence="14">Cell junction</location>
        <location evidence="14">Septate junction</location>
    </subcellularLocation>
    <subcellularLocation>
        <location evidence="1">Cell membrane</location>
        <topology evidence="1">Lipid-anchor</topology>
        <topology evidence="1">GPI-anchor</topology>
    </subcellularLocation>
</comment>
<reference evidence="19" key="1">
    <citation type="submission" date="2022-01" db="UniProtKB">
        <authorList>
            <consortium name="EnsemblMetazoa"/>
        </authorList>
    </citation>
    <scope>IDENTIFICATION</scope>
</reference>
<dbReference type="OMA" id="KICKAYT"/>
<dbReference type="GeneID" id="106669973"/>
<evidence type="ECO:0000256" key="10">
    <source>
        <dbReference type="ARBA" id="ARBA00023157"/>
    </source>
</evidence>
<feature type="domain" description="Ig-like" evidence="17">
    <location>
        <begin position="306"/>
        <end position="374"/>
    </location>
</feature>
<dbReference type="FunFam" id="2.60.40.10:FF:000005">
    <property type="entry name" value="Neuronal cell adhesion molecule"/>
    <property type="match status" value="1"/>
</dbReference>
<dbReference type="SMART" id="SM00408">
    <property type="entry name" value="IGc2"/>
    <property type="match status" value="5"/>
</dbReference>
<dbReference type="EnsemblMetazoa" id="XM_014399900.2">
    <property type="protein sequence ID" value="XP_014255386.1"/>
    <property type="gene ID" value="LOC106669973"/>
</dbReference>
<dbReference type="SMART" id="SM00060">
    <property type="entry name" value="FN3"/>
    <property type="match status" value="4"/>
</dbReference>
<evidence type="ECO:0000256" key="9">
    <source>
        <dbReference type="ARBA" id="ARBA00023136"/>
    </source>
</evidence>
<organism evidence="19 20">
    <name type="scientific">Cimex lectularius</name>
    <name type="common">Bed bug</name>
    <name type="synonym">Acanthia lectularia</name>
    <dbReference type="NCBI Taxonomy" id="79782"/>
    <lineage>
        <taxon>Eukaryota</taxon>
        <taxon>Metazoa</taxon>
        <taxon>Ecdysozoa</taxon>
        <taxon>Arthropoda</taxon>
        <taxon>Hexapoda</taxon>
        <taxon>Insecta</taxon>
        <taxon>Pterygota</taxon>
        <taxon>Neoptera</taxon>
        <taxon>Paraneoptera</taxon>
        <taxon>Hemiptera</taxon>
        <taxon>Heteroptera</taxon>
        <taxon>Panheteroptera</taxon>
        <taxon>Cimicomorpha</taxon>
        <taxon>Cimicidae</taxon>
        <taxon>Cimex</taxon>
    </lineage>
</organism>
<dbReference type="Proteomes" id="UP000494040">
    <property type="component" value="Unassembled WGS sequence"/>
</dbReference>
<dbReference type="GO" id="GO:0098552">
    <property type="term" value="C:side of membrane"/>
    <property type="evidence" value="ECO:0007669"/>
    <property type="project" value="UniProtKB-KW"/>
</dbReference>